<dbReference type="EMBL" id="CP001802">
    <property type="protein sequence ID" value="ACY23472.1"/>
    <property type="molecule type" value="Genomic_DNA"/>
</dbReference>
<name>D0L5Y6_GORB4</name>
<reference evidence="4 5" key="2">
    <citation type="journal article" date="2010" name="Stand. Genomic Sci.">
        <title>Complete genome sequence of Gordonia bronchialis type strain (3410).</title>
        <authorList>
            <person name="Ivanova N."/>
            <person name="Sikorski J."/>
            <person name="Jando M."/>
            <person name="Lapidus A."/>
            <person name="Nolan M."/>
            <person name="Lucas S."/>
            <person name="Del Rio T.G."/>
            <person name="Tice H."/>
            <person name="Copeland A."/>
            <person name="Cheng J.F."/>
            <person name="Chen F."/>
            <person name="Bruce D."/>
            <person name="Goodwin L."/>
            <person name="Pitluck S."/>
            <person name="Mavromatis K."/>
            <person name="Ovchinnikova G."/>
            <person name="Pati A."/>
            <person name="Chen A."/>
            <person name="Palaniappan K."/>
            <person name="Land M."/>
            <person name="Hauser L."/>
            <person name="Chang Y.J."/>
            <person name="Jeffries C.D."/>
            <person name="Chain P."/>
            <person name="Saunders E."/>
            <person name="Han C."/>
            <person name="Detter J.C."/>
            <person name="Brettin T."/>
            <person name="Rohde M."/>
            <person name="Goker M."/>
            <person name="Bristow J."/>
            <person name="Eisen J.A."/>
            <person name="Markowitz V."/>
            <person name="Hugenholtz P."/>
            <person name="Klenk H.P."/>
            <person name="Kyrpides N.C."/>
        </authorList>
    </citation>
    <scope>NUCLEOTIDE SEQUENCE [LARGE SCALE GENOMIC DNA]</scope>
    <source>
        <strain evidence="5">ATCC 25592 / DSM 43247 / BCRC 13721 / JCM 3198 / KCTC 3076 / NBRC 16047 / NCTC 10667</strain>
    </source>
</reference>
<feature type="transmembrane region" description="Helical" evidence="1">
    <location>
        <begin position="203"/>
        <end position="222"/>
    </location>
</feature>
<feature type="domain" description="SGNH" evidence="3">
    <location>
        <begin position="490"/>
        <end position="700"/>
    </location>
</feature>
<organism evidence="4 5">
    <name type="scientific">Gordonia bronchialis (strain ATCC 25592 / DSM 43247 / BCRC 13721 / JCM 3198 / KCTC 3076 / NBRC 16047 / NCTC 10667)</name>
    <name type="common">Rhodococcus bronchialis</name>
    <dbReference type="NCBI Taxonomy" id="526226"/>
    <lineage>
        <taxon>Bacteria</taxon>
        <taxon>Bacillati</taxon>
        <taxon>Actinomycetota</taxon>
        <taxon>Actinomycetes</taxon>
        <taxon>Mycobacteriales</taxon>
        <taxon>Gordoniaceae</taxon>
        <taxon>Gordonia</taxon>
    </lineage>
</organism>
<evidence type="ECO:0000313" key="4">
    <source>
        <dbReference type="EMBL" id="ACY23472.1"/>
    </source>
</evidence>
<feature type="transmembrane region" description="Helical" evidence="1">
    <location>
        <begin position="242"/>
        <end position="260"/>
    </location>
</feature>
<dbReference type="GO" id="GO:0009103">
    <property type="term" value="P:lipopolysaccharide biosynthetic process"/>
    <property type="evidence" value="ECO:0007669"/>
    <property type="project" value="TreeGrafter"/>
</dbReference>
<sequence>MRTTLADGESVATPNEDAATGNTSGYRLDLDGLRGIAIALVAVFHIWFGRVSGGVDVFLTLSGYFFVASLLKHVIATQPASVSWGQAINPWPRLWRLLRRLIPAMFLVLAVITVLIAWTMPKTRWGPLGAEVQASALYYQNWHLAFQSQDYSAADSAISPMQHLWSMSMQGQFFVVTLVAALLFAGVLRALSRRYDALAKPTVIRGIVGVAILGVALVSFAWATYRHGINQPFNYYDTVARLWEPLAGGLLAVWMPRLALPQRIRTLLGIVALALIGTCGWWIAGVAEYPAAWALVPVGATLLLIWVGAPQTAMPATGPTPTSRVLAHPRLVWLGSIAYALYLWHWPLLIFYLNWRYQDDVSWLEGTAILAVSVVLAWATTRFVEAPLRSGRGSSKLHQRVLIVGLIAATVASAVTITVWQRDAANATVNTANLDPRLYPGARAYLYDAPVPNLPPQPSPDLAPKDWPITWEDSVTGQFTDAPDRIRSGTYGDLTATRTIALVGGSHADQWIDALNVIGQRHHFKIKTYLRVGCALTTTHVYTWFGRKYPECNEWSRRVMAQLAVDKPDVVFTNSTRPSDDGTGDYVPSDYQEIFAQFRDRGQRVIALRDNPWVSAKLKPPECLATGRKPSVCGVDRDRAMAQVDPTLAIAGQYPNMTFLDYTDGICNDTYCPAVVGNIVVYRDFHHLTATYIRSLIPALEGDLQRSLRWW</sequence>
<feature type="transmembrane region" description="Helical" evidence="1">
    <location>
        <begin position="361"/>
        <end position="380"/>
    </location>
</feature>
<feature type="transmembrane region" description="Helical" evidence="1">
    <location>
        <begin position="331"/>
        <end position="355"/>
    </location>
</feature>
<dbReference type="Pfam" id="PF19040">
    <property type="entry name" value="SGNH"/>
    <property type="match status" value="1"/>
</dbReference>
<keyword evidence="1" id="KW-1133">Transmembrane helix</keyword>
<dbReference type="STRING" id="526226.Gbro_4330"/>
<dbReference type="HOGENOM" id="CLU_005679_10_1_11"/>
<feature type="transmembrane region" description="Helical" evidence="1">
    <location>
        <begin position="267"/>
        <end position="284"/>
    </location>
</feature>
<proteinExistence type="predicted"/>
<evidence type="ECO:0000259" key="2">
    <source>
        <dbReference type="Pfam" id="PF01757"/>
    </source>
</evidence>
<protein>
    <submittedName>
        <fullName evidence="4">Acyltransferase 3</fullName>
    </submittedName>
</protein>
<dbReference type="GO" id="GO:0016747">
    <property type="term" value="F:acyltransferase activity, transferring groups other than amino-acyl groups"/>
    <property type="evidence" value="ECO:0007669"/>
    <property type="project" value="InterPro"/>
</dbReference>
<keyword evidence="4" id="KW-0808">Transferase</keyword>
<keyword evidence="1" id="KW-0472">Membrane</keyword>
<evidence type="ECO:0000313" key="5">
    <source>
        <dbReference type="Proteomes" id="UP000001219"/>
    </source>
</evidence>
<accession>D0L5Y6</accession>
<feature type="transmembrane region" description="Helical" evidence="1">
    <location>
        <begin position="57"/>
        <end position="76"/>
    </location>
</feature>
<gene>
    <name evidence="4" type="ordered locus">Gbro_4330</name>
</gene>
<feature type="transmembrane region" description="Helical" evidence="1">
    <location>
        <begin position="401"/>
        <end position="420"/>
    </location>
</feature>
<dbReference type="InterPro" id="IPR002656">
    <property type="entry name" value="Acyl_transf_3_dom"/>
</dbReference>
<feature type="domain" description="Acyltransferase 3" evidence="2">
    <location>
        <begin position="29"/>
        <end position="381"/>
    </location>
</feature>
<keyword evidence="4" id="KW-0012">Acyltransferase</keyword>
<dbReference type="eggNOG" id="COG1835">
    <property type="taxonomic scope" value="Bacteria"/>
</dbReference>
<dbReference type="RefSeq" id="WP_012835962.1">
    <property type="nucleotide sequence ID" value="NC_013441.1"/>
</dbReference>
<evidence type="ECO:0000256" key="1">
    <source>
        <dbReference type="SAM" id="Phobius"/>
    </source>
</evidence>
<keyword evidence="5" id="KW-1185">Reference proteome</keyword>
<feature type="transmembrane region" description="Helical" evidence="1">
    <location>
        <begin position="171"/>
        <end position="191"/>
    </location>
</feature>
<dbReference type="KEGG" id="gbr:Gbro_4330"/>
<feature type="transmembrane region" description="Helical" evidence="1">
    <location>
        <begin position="290"/>
        <end position="310"/>
    </location>
</feature>
<dbReference type="AlphaFoldDB" id="D0L5Y6"/>
<dbReference type="Proteomes" id="UP000001219">
    <property type="component" value="Chromosome"/>
</dbReference>
<dbReference type="PANTHER" id="PTHR23028">
    <property type="entry name" value="ACETYLTRANSFERASE"/>
    <property type="match status" value="1"/>
</dbReference>
<feature type="transmembrane region" description="Helical" evidence="1">
    <location>
        <begin position="32"/>
        <end position="51"/>
    </location>
</feature>
<keyword evidence="1" id="KW-0812">Transmembrane</keyword>
<evidence type="ECO:0000259" key="3">
    <source>
        <dbReference type="Pfam" id="PF19040"/>
    </source>
</evidence>
<dbReference type="Pfam" id="PF01757">
    <property type="entry name" value="Acyl_transf_3"/>
    <property type="match status" value="1"/>
</dbReference>
<feature type="transmembrane region" description="Helical" evidence="1">
    <location>
        <begin position="97"/>
        <end position="118"/>
    </location>
</feature>
<dbReference type="InterPro" id="IPR043968">
    <property type="entry name" value="SGNH"/>
</dbReference>
<dbReference type="GO" id="GO:0016020">
    <property type="term" value="C:membrane"/>
    <property type="evidence" value="ECO:0007669"/>
    <property type="project" value="TreeGrafter"/>
</dbReference>
<dbReference type="PANTHER" id="PTHR23028:SF53">
    <property type="entry name" value="ACYL_TRANSF_3 DOMAIN-CONTAINING PROTEIN"/>
    <property type="match status" value="1"/>
</dbReference>
<dbReference type="InterPro" id="IPR050879">
    <property type="entry name" value="Acyltransferase_3"/>
</dbReference>
<dbReference type="OrthoDB" id="3404679at2"/>
<reference evidence="5" key="1">
    <citation type="submission" date="2009-10" db="EMBL/GenBank/DDBJ databases">
        <title>The complete chromosome of Gordonia bronchialis DSM 43247.</title>
        <authorList>
            <consortium name="US DOE Joint Genome Institute (JGI-PGF)"/>
            <person name="Lucas S."/>
            <person name="Copeland A."/>
            <person name="Lapidus A."/>
            <person name="Glavina del Rio T."/>
            <person name="Dalin E."/>
            <person name="Tice H."/>
            <person name="Bruce D."/>
            <person name="Goodwin L."/>
            <person name="Pitluck S."/>
            <person name="Kyrpides N."/>
            <person name="Mavromatis K."/>
            <person name="Ivanova N."/>
            <person name="Ovchinnikova G."/>
            <person name="Saunders E."/>
            <person name="Brettin T."/>
            <person name="Detter J.C."/>
            <person name="Han C."/>
            <person name="Larimer F."/>
            <person name="Land M."/>
            <person name="Hauser L."/>
            <person name="Markowitz V."/>
            <person name="Cheng J.-F."/>
            <person name="Hugenholtz P."/>
            <person name="Woyke T."/>
            <person name="Wu D."/>
            <person name="Jando M."/>
            <person name="Schneider S."/>
            <person name="Goeker M."/>
            <person name="Klenk H.-P."/>
            <person name="Eisen J.A."/>
        </authorList>
    </citation>
    <scope>NUCLEOTIDE SEQUENCE [LARGE SCALE GENOMIC DNA]</scope>
    <source>
        <strain evidence="5">ATCC 25592 / DSM 43247 / BCRC 13721 / JCM 3198 / KCTC 3076 / NBRC 16047 / NCTC 10667</strain>
    </source>
</reference>